<accession>A0A512B039</accession>
<dbReference type="PROSITE" id="PS50112">
    <property type="entry name" value="PAS"/>
    <property type="match status" value="1"/>
</dbReference>
<keyword evidence="5" id="KW-0418">Kinase</keyword>
<dbReference type="NCBIfam" id="TIGR00229">
    <property type="entry name" value="sensory_box"/>
    <property type="match status" value="1"/>
</dbReference>
<dbReference type="Gene3D" id="1.10.287.130">
    <property type="match status" value="1"/>
</dbReference>
<dbReference type="AlphaFoldDB" id="A0A512B039"/>
<dbReference type="Proteomes" id="UP000321532">
    <property type="component" value="Unassembled WGS sequence"/>
</dbReference>
<name>A0A512B039_9BACT</name>
<comment type="catalytic activity">
    <reaction evidence="1">
        <text>ATP + protein L-histidine = ADP + protein N-phospho-L-histidine.</text>
        <dbReference type="EC" id="2.7.13.3"/>
    </reaction>
</comment>
<feature type="domain" description="PAS" evidence="7">
    <location>
        <begin position="342"/>
        <end position="413"/>
    </location>
</feature>
<dbReference type="InterPro" id="IPR036890">
    <property type="entry name" value="HATPase_C_sf"/>
</dbReference>
<evidence type="ECO:0000259" key="8">
    <source>
        <dbReference type="PROSITE" id="PS50113"/>
    </source>
</evidence>
<evidence type="ECO:0000256" key="4">
    <source>
        <dbReference type="ARBA" id="ARBA00022679"/>
    </source>
</evidence>
<dbReference type="InterPro" id="IPR052162">
    <property type="entry name" value="Sensor_kinase/Photoreceptor"/>
</dbReference>
<reference evidence="9 10" key="1">
    <citation type="submission" date="2019-07" db="EMBL/GenBank/DDBJ databases">
        <title>Whole genome shotgun sequence of Adhaeribacter aerolatus NBRC 106133.</title>
        <authorList>
            <person name="Hosoyama A."/>
            <person name="Uohara A."/>
            <person name="Ohji S."/>
            <person name="Ichikawa N."/>
        </authorList>
    </citation>
    <scope>NUCLEOTIDE SEQUENCE [LARGE SCALE GENOMIC DNA]</scope>
    <source>
        <strain evidence="9 10">NBRC 106133</strain>
    </source>
</reference>
<sequence>MPQDKNAVVPENALNLFRGGGEMGALMAAYNWENHPLGHPDTWPQSLQQNIRLMLNSGFPMFIWWSQDLYMFHNDAYLPALGNKHPAALGARARVMWSEIWDDLGVVVDNIMQGGAPFFADALLLLLERKGFAEETYWTFSYSPAFNDQGEVNGIFCACQEVTNTVLSQRRLKSLKDVSERMTQIQTLEQASQLTCDILYQNKEDIPFCMTYLLDDTGTATTLIGHTGNIPNKALLPTIDLTENNSEWGFAAVMASQQMILCDCSGLDLESSQEKGSPDTVKQAAVLPIMRPGQNQIIGFFIAGISPRLVYNADYSGYHTLLAAQIATSITSVQAREELARQQLYLQEIFQQAPVGITILRSPHHIIDLANPGVCEIWGRKPEEVLGKPVIEALPEVADQGIIQLLDNVVNTGESFIANELPLQLERNGQLEEVFLNFIYQPLRDSLGFIRGVIAIAIDISEQVKFRRSVEALNEELLATNADLDNFVYAASHDLKTPILNIDGLIQALVEDLPPEVLKVEDISRVISLIKASVSRFKNTVTDLSEVAKTQRQAGEDVSPINVAEVLEEVRLDFEAQITESGAQIETDLSTAAVIQFSAKNIRSIIYNLLSNALKYRSPDRQPYIRITTENTPEHVLLTVQDNGLGIDMTQESKIFSMFTRLHDHVEGSGIGLYIVKRIVENAGGLIQVESEVGTGSTFRIFFKR</sequence>
<evidence type="ECO:0000256" key="1">
    <source>
        <dbReference type="ARBA" id="ARBA00000085"/>
    </source>
</evidence>
<dbReference type="Pfam" id="PF02518">
    <property type="entry name" value="HATPase_c"/>
    <property type="match status" value="1"/>
</dbReference>
<dbReference type="InterPro" id="IPR036097">
    <property type="entry name" value="HisK_dim/P_sf"/>
</dbReference>
<dbReference type="InterPro" id="IPR005467">
    <property type="entry name" value="His_kinase_dom"/>
</dbReference>
<dbReference type="CDD" id="cd00130">
    <property type="entry name" value="PAS"/>
    <property type="match status" value="1"/>
</dbReference>
<dbReference type="InterPro" id="IPR000014">
    <property type="entry name" value="PAS"/>
</dbReference>
<gene>
    <name evidence="9" type="ORF">AAE02nite_28110</name>
</gene>
<dbReference type="SMART" id="SM00387">
    <property type="entry name" value="HATPase_c"/>
    <property type="match status" value="1"/>
</dbReference>
<evidence type="ECO:0000259" key="6">
    <source>
        <dbReference type="PROSITE" id="PS50109"/>
    </source>
</evidence>
<dbReference type="FunFam" id="3.30.565.10:FF:000006">
    <property type="entry name" value="Sensor histidine kinase WalK"/>
    <property type="match status" value="1"/>
</dbReference>
<keyword evidence="10" id="KW-1185">Reference proteome</keyword>
<dbReference type="InterPro" id="IPR004358">
    <property type="entry name" value="Sig_transdc_His_kin-like_C"/>
</dbReference>
<dbReference type="InterPro" id="IPR035965">
    <property type="entry name" value="PAS-like_dom_sf"/>
</dbReference>
<dbReference type="CDD" id="cd00082">
    <property type="entry name" value="HisKA"/>
    <property type="match status" value="1"/>
</dbReference>
<evidence type="ECO:0000256" key="3">
    <source>
        <dbReference type="ARBA" id="ARBA00022553"/>
    </source>
</evidence>
<evidence type="ECO:0000313" key="10">
    <source>
        <dbReference type="Proteomes" id="UP000321532"/>
    </source>
</evidence>
<dbReference type="InterPro" id="IPR003661">
    <property type="entry name" value="HisK_dim/P_dom"/>
</dbReference>
<dbReference type="InterPro" id="IPR013656">
    <property type="entry name" value="PAS_4"/>
</dbReference>
<protein>
    <recommendedName>
        <fullName evidence="2">histidine kinase</fullName>
        <ecNumber evidence="2">2.7.13.3</ecNumber>
    </recommendedName>
</protein>
<dbReference type="Gene3D" id="3.30.565.10">
    <property type="entry name" value="Histidine kinase-like ATPase, C-terminal domain"/>
    <property type="match status" value="1"/>
</dbReference>
<organism evidence="9 10">
    <name type="scientific">Adhaeribacter aerolatus</name>
    <dbReference type="NCBI Taxonomy" id="670289"/>
    <lineage>
        <taxon>Bacteria</taxon>
        <taxon>Pseudomonadati</taxon>
        <taxon>Bacteroidota</taxon>
        <taxon>Cytophagia</taxon>
        <taxon>Cytophagales</taxon>
        <taxon>Hymenobacteraceae</taxon>
        <taxon>Adhaeribacter</taxon>
    </lineage>
</organism>
<dbReference type="Pfam" id="PF08448">
    <property type="entry name" value="PAS_4"/>
    <property type="match status" value="1"/>
</dbReference>
<proteinExistence type="predicted"/>
<dbReference type="PANTHER" id="PTHR43304:SF1">
    <property type="entry name" value="PAC DOMAIN-CONTAINING PROTEIN"/>
    <property type="match status" value="1"/>
</dbReference>
<dbReference type="SUPFAM" id="SSF55781">
    <property type="entry name" value="GAF domain-like"/>
    <property type="match status" value="1"/>
</dbReference>
<dbReference type="Gene3D" id="3.30.450.20">
    <property type="entry name" value="PAS domain"/>
    <property type="match status" value="2"/>
</dbReference>
<keyword evidence="4" id="KW-0808">Transferase</keyword>
<dbReference type="GO" id="GO:0000155">
    <property type="term" value="F:phosphorelay sensor kinase activity"/>
    <property type="evidence" value="ECO:0007669"/>
    <property type="project" value="InterPro"/>
</dbReference>
<evidence type="ECO:0000313" key="9">
    <source>
        <dbReference type="EMBL" id="GEO05147.1"/>
    </source>
</evidence>
<evidence type="ECO:0000256" key="5">
    <source>
        <dbReference type="ARBA" id="ARBA00022777"/>
    </source>
</evidence>
<evidence type="ECO:0000259" key="7">
    <source>
        <dbReference type="PROSITE" id="PS50112"/>
    </source>
</evidence>
<dbReference type="PRINTS" id="PR00344">
    <property type="entry name" value="BCTRLSENSOR"/>
</dbReference>
<dbReference type="EMBL" id="BJYS01000020">
    <property type="protein sequence ID" value="GEO05147.1"/>
    <property type="molecule type" value="Genomic_DNA"/>
</dbReference>
<dbReference type="SMART" id="SM00388">
    <property type="entry name" value="HisKA"/>
    <property type="match status" value="1"/>
</dbReference>
<dbReference type="SUPFAM" id="SSF55874">
    <property type="entry name" value="ATPase domain of HSP90 chaperone/DNA topoisomerase II/histidine kinase"/>
    <property type="match status" value="1"/>
</dbReference>
<dbReference type="PROSITE" id="PS50113">
    <property type="entry name" value="PAC"/>
    <property type="match status" value="1"/>
</dbReference>
<dbReference type="SUPFAM" id="SSF47384">
    <property type="entry name" value="Homodimeric domain of signal transducing histidine kinase"/>
    <property type="match status" value="1"/>
</dbReference>
<feature type="domain" description="Histidine kinase" evidence="6">
    <location>
        <begin position="490"/>
        <end position="705"/>
    </location>
</feature>
<dbReference type="PANTHER" id="PTHR43304">
    <property type="entry name" value="PHYTOCHROME-LIKE PROTEIN CPH1"/>
    <property type="match status" value="1"/>
</dbReference>
<dbReference type="SUPFAM" id="SSF55785">
    <property type="entry name" value="PYP-like sensor domain (PAS domain)"/>
    <property type="match status" value="2"/>
</dbReference>
<dbReference type="SMART" id="SM00091">
    <property type="entry name" value="PAS"/>
    <property type="match status" value="1"/>
</dbReference>
<dbReference type="PROSITE" id="PS50109">
    <property type="entry name" value="HIS_KIN"/>
    <property type="match status" value="1"/>
</dbReference>
<dbReference type="EC" id="2.7.13.3" evidence="2"/>
<dbReference type="InterPro" id="IPR003594">
    <property type="entry name" value="HATPase_dom"/>
</dbReference>
<feature type="domain" description="PAC" evidence="8">
    <location>
        <begin position="417"/>
        <end position="472"/>
    </location>
</feature>
<evidence type="ECO:0000256" key="2">
    <source>
        <dbReference type="ARBA" id="ARBA00012438"/>
    </source>
</evidence>
<comment type="caution">
    <text evidence="9">The sequence shown here is derived from an EMBL/GenBank/DDBJ whole genome shotgun (WGS) entry which is preliminary data.</text>
</comment>
<keyword evidence="3" id="KW-0597">Phosphoprotein</keyword>
<dbReference type="RefSeq" id="WP_246151036.1">
    <property type="nucleotide sequence ID" value="NZ_BJYS01000020.1"/>
</dbReference>
<dbReference type="InterPro" id="IPR000700">
    <property type="entry name" value="PAS-assoc_C"/>
</dbReference>